<accession>A0AAD6TUK6</accession>
<evidence type="ECO:0000256" key="1">
    <source>
        <dbReference type="SAM" id="MobiDB-lite"/>
    </source>
</evidence>
<comment type="caution">
    <text evidence="2">The sequence shown here is derived from an EMBL/GenBank/DDBJ whole genome shotgun (WGS) entry which is preliminary data.</text>
</comment>
<dbReference type="Proteomes" id="UP001222325">
    <property type="component" value="Unassembled WGS sequence"/>
</dbReference>
<feature type="region of interest" description="Disordered" evidence="1">
    <location>
        <begin position="300"/>
        <end position="355"/>
    </location>
</feature>
<feature type="compositionally biased region" description="Low complexity" evidence="1">
    <location>
        <begin position="302"/>
        <end position="317"/>
    </location>
</feature>
<feature type="compositionally biased region" description="Low complexity" evidence="1">
    <location>
        <begin position="202"/>
        <end position="211"/>
    </location>
</feature>
<keyword evidence="3" id="KW-1185">Reference proteome</keyword>
<feature type="compositionally biased region" description="Basic and acidic residues" evidence="1">
    <location>
        <begin position="89"/>
        <end position="98"/>
    </location>
</feature>
<gene>
    <name evidence="2" type="ORF">B0H15DRAFT_488229</name>
</gene>
<feature type="compositionally biased region" description="Low complexity" evidence="1">
    <location>
        <begin position="324"/>
        <end position="355"/>
    </location>
</feature>
<name>A0AAD6TUK6_9AGAR</name>
<feature type="region of interest" description="Disordered" evidence="1">
    <location>
        <begin position="71"/>
        <end position="100"/>
    </location>
</feature>
<dbReference type="AlphaFoldDB" id="A0AAD6TUK6"/>
<evidence type="ECO:0000313" key="3">
    <source>
        <dbReference type="Proteomes" id="UP001222325"/>
    </source>
</evidence>
<organism evidence="2 3">
    <name type="scientific">Mycena belliarum</name>
    <dbReference type="NCBI Taxonomy" id="1033014"/>
    <lineage>
        <taxon>Eukaryota</taxon>
        <taxon>Fungi</taxon>
        <taxon>Dikarya</taxon>
        <taxon>Basidiomycota</taxon>
        <taxon>Agaricomycotina</taxon>
        <taxon>Agaricomycetes</taxon>
        <taxon>Agaricomycetidae</taxon>
        <taxon>Agaricales</taxon>
        <taxon>Marasmiineae</taxon>
        <taxon>Mycenaceae</taxon>
        <taxon>Mycena</taxon>
    </lineage>
</organism>
<dbReference type="EMBL" id="JARJCN010000056">
    <property type="protein sequence ID" value="KAJ7080196.1"/>
    <property type="molecule type" value="Genomic_DNA"/>
</dbReference>
<sequence length="415" mass="44714">MFTSDNFVREGMRDVDIEAGEAQRDLDCLRFSGDDYNGSGNEGVCTLPPLLFTPASPVAERGRGFDHAISRGNTRPRAFSHSPQPTHIRHPDTLHRSSDAASISQTSALYGGYAGAYGTPPQDDIDFHSMHSFMDTPSIHEHVQHEPFAQYGPREEVSPPEGASSSLSPPSSVFSTHSSPGYFPHELPHATGSRSDYAPPGATTVATTTLTQMGVAPQSTKYIRASARTPGTRERSPRHIRTTRTHSYTAAAPTPTTPPAFSPLSGARRHRAHRAACQTCLSSPHRIWAGVWEEVRSRSRSWRASSAAPARSGASVPRPRRPTRPATNAPGANASAYTPRSRAAGSTTATGAASASSHARIRALRAAGCPLLHPQAHSEVLTQTRTTPPAHTHNQARHTRSLRHLLPHWSAARCC</sequence>
<evidence type="ECO:0000313" key="2">
    <source>
        <dbReference type="EMBL" id="KAJ7080196.1"/>
    </source>
</evidence>
<feature type="compositionally biased region" description="Low complexity" evidence="1">
    <location>
        <begin position="159"/>
        <end position="180"/>
    </location>
</feature>
<feature type="region of interest" description="Disordered" evidence="1">
    <location>
        <begin position="152"/>
        <end position="244"/>
    </location>
</feature>
<proteinExistence type="predicted"/>
<reference evidence="2" key="1">
    <citation type="submission" date="2023-03" db="EMBL/GenBank/DDBJ databases">
        <title>Massive genome expansion in bonnet fungi (Mycena s.s.) driven by repeated elements and novel gene families across ecological guilds.</title>
        <authorList>
            <consortium name="Lawrence Berkeley National Laboratory"/>
            <person name="Harder C.B."/>
            <person name="Miyauchi S."/>
            <person name="Viragh M."/>
            <person name="Kuo A."/>
            <person name="Thoen E."/>
            <person name="Andreopoulos B."/>
            <person name="Lu D."/>
            <person name="Skrede I."/>
            <person name="Drula E."/>
            <person name="Henrissat B."/>
            <person name="Morin E."/>
            <person name="Kohler A."/>
            <person name="Barry K."/>
            <person name="LaButti K."/>
            <person name="Morin E."/>
            <person name="Salamov A."/>
            <person name="Lipzen A."/>
            <person name="Mereny Z."/>
            <person name="Hegedus B."/>
            <person name="Baldrian P."/>
            <person name="Stursova M."/>
            <person name="Weitz H."/>
            <person name="Taylor A."/>
            <person name="Grigoriev I.V."/>
            <person name="Nagy L.G."/>
            <person name="Martin F."/>
            <person name="Kauserud H."/>
        </authorList>
    </citation>
    <scope>NUCLEOTIDE SEQUENCE</scope>
    <source>
        <strain evidence="2">CBHHK173m</strain>
    </source>
</reference>
<protein>
    <submittedName>
        <fullName evidence="2">Uncharacterized protein</fullName>
    </submittedName>
</protein>